<dbReference type="Proteomes" id="UP000184330">
    <property type="component" value="Unassembled WGS sequence"/>
</dbReference>
<sequence length="173" mass="19907">MACQSKYDSNEDSVLGDEEEDAQVKSGPASQEPRPYPLPRGRPSCLNGLRFSMVRDQHPYSSAEIESLIRQYGGAFHDWEKLRRTKNPPPVTLIFGSVPQRPHPGLELTELYKDKGIEWFRDQGFLFIDQKKLFVMIESLSGTTLLRPEDLKRSLDADERLERAEADAKRRRM</sequence>
<feature type="compositionally biased region" description="Acidic residues" evidence="1">
    <location>
        <begin position="10"/>
        <end position="21"/>
    </location>
</feature>
<feature type="region of interest" description="Disordered" evidence="1">
    <location>
        <begin position="1"/>
        <end position="41"/>
    </location>
</feature>
<evidence type="ECO:0000313" key="3">
    <source>
        <dbReference type="Proteomes" id="UP000184330"/>
    </source>
</evidence>
<proteinExistence type="predicted"/>
<evidence type="ECO:0000256" key="1">
    <source>
        <dbReference type="SAM" id="MobiDB-lite"/>
    </source>
</evidence>
<gene>
    <name evidence="2" type="ORF">PAC_14673</name>
</gene>
<reference evidence="2 3" key="1">
    <citation type="submission" date="2016-03" db="EMBL/GenBank/DDBJ databases">
        <authorList>
            <person name="Ploux O."/>
        </authorList>
    </citation>
    <scope>NUCLEOTIDE SEQUENCE [LARGE SCALE GENOMIC DNA]</scope>
    <source>
        <strain evidence="2 3">UAMH 11012</strain>
    </source>
</reference>
<accession>A0A1L7XIC1</accession>
<dbReference type="EMBL" id="FJOG01000028">
    <property type="protein sequence ID" value="CZR64774.1"/>
    <property type="molecule type" value="Genomic_DNA"/>
</dbReference>
<organism evidence="2 3">
    <name type="scientific">Phialocephala subalpina</name>
    <dbReference type="NCBI Taxonomy" id="576137"/>
    <lineage>
        <taxon>Eukaryota</taxon>
        <taxon>Fungi</taxon>
        <taxon>Dikarya</taxon>
        <taxon>Ascomycota</taxon>
        <taxon>Pezizomycotina</taxon>
        <taxon>Leotiomycetes</taxon>
        <taxon>Helotiales</taxon>
        <taxon>Mollisiaceae</taxon>
        <taxon>Phialocephala</taxon>
        <taxon>Phialocephala fortinii species complex</taxon>
    </lineage>
</organism>
<protein>
    <submittedName>
        <fullName evidence="2">Uncharacterized protein</fullName>
    </submittedName>
</protein>
<evidence type="ECO:0000313" key="2">
    <source>
        <dbReference type="EMBL" id="CZR64774.1"/>
    </source>
</evidence>
<dbReference type="AlphaFoldDB" id="A0A1L7XIC1"/>
<name>A0A1L7XIC1_9HELO</name>
<keyword evidence="3" id="KW-1185">Reference proteome</keyword>